<reference evidence="3" key="1">
    <citation type="journal article" date="2019" name="Int. J. Syst. Evol. Microbiol.">
        <title>The Global Catalogue of Microorganisms (GCM) 10K type strain sequencing project: providing services to taxonomists for standard genome sequencing and annotation.</title>
        <authorList>
            <consortium name="The Broad Institute Genomics Platform"/>
            <consortium name="The Broad Institute Genome Sequencing Center for Infectious Disease"/>
            <person name="Wu L."/>
            <person name="Ma J."/>
        </authorList>
    </citation>
    <scope>NUCLEOTIDE SEQUENCE [LARGE SCALE GENOMIC DNA]</scope>
    <source>
        <strain evidence="3">CGMCC 1.6964</strain>
    </source>
</reference>
<gene>
    <name evidence="2" type="ORF">GCM10010969_23040</name>
</gene>
<dbReference type="EMBL" id="BMLN01000006">
    <property type="protein sequence ID" value="GGO01109.1"/>
    <property type="molecule type" value="Genomic_DNA"/>
</dbReference>
<organism evidence="2 3">
    <name type="scientific">Saccharibacillus kuerlensis</name>
    <dbReference type="NCBI Taxonomy" id="459527"/>
    <lineage>
        <taxon>Bacteria</taxon>
        <taxon>Bacillati</taxon>
        <taxon>Bacillota</taxon>
        <taxon>Bacilli</taxon>
        <taxon>Bacillales</taxon>
        <taxon>Paenibacillaceae</taxon>
        <taxon>Saccharibacillus</taxon>
    </lineage>
</organism>
<proteinExistence type="predicted"/>
<feature type="domain" description="N-acetyltransferase" evidence="1">
    <location>
        <begin position="6"/>
        <end position="146"/>
    </location>
</feature>
<dbReference type="InterPro" id="IPR000182">
    <property type="entry name" value="GNAT_dom"/>
</dbReference>
<evidence type="ECO:0000313" key="3">
    <source>
        <dbReference type="Proteomes" id="UP000606653"/>
    </source>
</evidence>
<sequence length="166" mass="19063">MLETERLIFRSYSSDDLHLLLEMTSNPDIMKFIRHGNPWTKEEAIESLNRYIGWNNEGIGLYLAFNKQNSKLVGHSGLIPQIIEDINELEVGYWVVKDEWGKGYGLEQAKAWKEYGLMDLEHPRLISLIQNGNIGSIKVAEKNGMKHEKDIELLGKRVAVYSICIT</sequence>
<evidence type="ECO:0000259" key="1">
    <source>
        <dbReference type="Pfam" id="PF13302"/>
    </source>
</evidence>
<evidence type="ECO:0000313" key="2">
    <source>
        <dbReference type="EMBL" id="GGO01109.1"/>
    </source>
</evidence>
<dbReference type="InterPro" id="IPR051531">
    <property type="entry name" value="N-acetyltransferase"/>
</dbReference>
<dbReference type="Gene3D" id="3.40.630.30">
    <property type="match status" value="1"/>
</dbReference>
<dbReference type="InterPro" id="IPR016181">
    <property type="entry name" value="Acyl_CoA_acyltransferase"/>
</dbReference>
<dbReference type="Proteomes" id="UP000606653">
    <property type="component" value="Unassembled WGS sequence"/>
</dbReference>
<name>A0ABQ2L3N6_9BACL</name>
<dbReference type="Pfam" id="PF13302">
    <property type="entry name" value="Acetyltransf_3"/>
    <property type="match status" value="1"/>
</dbReference>
<dbReference type="SUPFAM" id="SSF55729">
    <property type="entry name" value="Acyl-CoA N-acyltransferases (Nat)"/>
    <property type="match status" value="1"/>
</dbReference>
<dbReference type="PANTHER" id="PTHR43792">
    <property type="entry name" value="GNAT FAMILY, PUTATIVE (AFU_ORTHOLOGUE AFUA_3G00765)-RELATED-RELATED"/>
    <property type="match status" value="1"/>
</dbReference>
<dbReference type="PANTHER" id="PTHR43792:SF1">
    <property type="entry name" value="N-ACETYLTRANSFERASE DOMAIN-CONTAINING PROTEIN"/>
    <property type="match status" value="1"/>
</dbReference>
<protein>
    <submittedName>
        <fullName evidence="2">Acetyltransferase</fullName>
    </submittedName>
</protein>
<keyword evidence="3" id="KW-1185">Reference proteome</keyword>
<comment type="caution">
    <text evidence="2">The sequence shown here is derived from an EMBL/GenBank/DDBJ whole genome shotgun (WGS) entry which is preliminary data.</text>
</comment>
<accession>A0ABQ2L3N6</accession>
<dbReference type="RefSeq" id="WP_018976118.1">
    <property type="nucleotide sequence ID" value="NZ_BMLN01000006.1"/>
</dbReference>